<evidence type="ECO:0000256" key="1">
    <source>
        <dbReference type="SAM" id="MobiDB-lite"/>
    </source>
</evidence>
<name>A0AAE1FJS7_PETCI</name>
<protein>
    <submittedName>
        <fullName evidence="2">Uncharacterized protein</fullName>
    </submittedName>
</protein>
<evidence type="ECO:0000313" key="3">
    <source>
        <dbReference type="Proteomes" id="UP001286313"/>
    </source>
</evidence>
<evidence type="ECO:0000313" key="2">
    <source>
        <dbReference type="EMBL" id="KAK3874367.1"/>
    </source>
</evidence>
<comment type="caution">
    <text evidence="2">The sequence shown here is derived from an EMBL/GenBank/DDBJ whole genome shotgun (WGS) entry which is preliminary data.</text>
</comment>
<dbReference type="EMBL" id="JAWQEG010002105">
    <property type="protein sequence ID" value="KAK3874367.1"/>
    <property type="molecule type" value="Genomic_DNA"/>
</dbReference>
<reference evidence="2" key="1">
    <citation type="submission" date="2023-10" db="EMBL/GenBank/DDBJ databases">
        <title>Genome assemblies of two species of porcelain crab, Petrolisthes cinctipes and Petrolisthes manimaculis (Anomura: Porcellanidae).</title>
        <authorList>
            <person name="Angst P."/>
        </authorList>
    </citation>
    <scope>NUCLEOTIDE SEQUENCE</scope>
    <source>
        <strain evidence="2">PB745_01</strain>
        <tissue evidence="2">Gill</tissue>
    </source>
</reference>
<dbReference type="AlphaFoldDB" id="A0AAE1FJS7"/>
<feature type="region of interest" description="Disordered" evidence="1">
    <location>
        <begin position="202"/>
        <end position="237"/>
    </location>
</feature>
<organism evidence="2 3">
    <name type="scientific">Petrolisthes cinctipes</name>
    <name type="common">Flat porcelain crab</name>
    <dbReference type="NCBI Taxonomy" id="88211"/>
    <lineage>
        <taxon>Eukaryota</taxon>
        <taxon>Metazoa</taxon>
        <taxon>Ecdysozoa</taxon>
        <taxon>Arthropoda</taxon>
        <taxon>Crustacea</taxon>
        <taxon>Multicrustacea</taxon>
        <taxon>Malacostraca</taxon>
        <taxon>Eumalacostraca</taxon>
        <taxon>Eucarida</taxon>
        <taxon>Decapoda</taxon>
        <taxon>Pleocyemata</taxon>
        <taxon>Anomura</taxon>
        <taxon>Galatheoidea</taxon>
        <taxon>Porcellanidae</taxon>
        <taxon>Petrolisthes</taxon>
    </lineage>
</organism>
<feature type="compositionally biased region" description="Acidic residues" evidence="1">
    <location>
        <begin position="211"/>
        <end position="229"/>
    </location>
</feature>
<keyword evidence="3" id="KW-1185">Reference proteome</keyword>
<proteinExistence type="predicted"/>
<sequence length="630" mass="70402">MSDEDAVRAATSFLKELNLMVNDHVSLEKINRKGMEQCLAQDAFGGFPHELARVVDRLDAAKDLKIVESLLGESIYAATRSTGIVYDTDLQTDAEKLSDCSNSTIGSLLSEAIGDKETCSCMRSEKAERNEEEDVKELVEIATKSGFNRTPNNGYDPVLYNKIAFMSMDDDKDDEEEEDYADSVVFLSTDDDKDYEEEDVYADSVVRDGESGSESESETEDEGGDDSSSSEEKETHREFFKRTLDNSYRPSVGDMVEDRAGNAPLCLSLCRHAKGCAFDTDNKAKIANAVDFVLVDNADLANVTIDGKEHAIHIDGSCIPSFCLSSTVYEVRAYDIPLTDSWGESLSKTTNFDETATEEHQVNVQKVIDQVHGWCGSKDATGKSSVLVNVASTFCSQAFARPCAKAYLSVTTTASPWPCVLRTPPKSDVTRCTETGDFVSFVVPLPFSYSGGRRENEPSVGWRSRLYTGFVEDYFQRSVKPEPKGRVFDNTHKTWSFFTRNKEEGQIRLYGSVIRNDFGDLDVSPLVYDNKSEQSKPMVIAAQSDFAKLRRMLDMRAKELDSFMNGDFKDTVQNAIREKPKEELSDKLREYYVAAVLASEKSLKHENFNRQLERKLDNMAFVCASFIPGF</sequence>
<gene>
    <name evidence="2" type="ORF">Pcinc_020662</name>
</gene>
<accession>A0AAE1FJS7</accession>
<dbReference type="Proteomes" id="UP001286313">
    <property type="component" value="Unassembled WGS sequence"/>
</dbReference>